<evidence type="ECO:0008006" key="4">
    <source>
        <dbReference type="Google" id="ProtNLM"/>
    </source>
</evidence>
<accession>A0A014KW14</accession>
<protein>
    <recommendedName>
        <fullName evidence="4">Transmembrane protein</fullName>
    </recommendedName>
</protein>
<dbReference type="eggNOG" id="ENOG5030MUS">
    <property type="taxonomic scope" value="Bacteria"/>
</dbReference>
<keyword evidence="1" id="KW-1133">Transmembrane helix</keyword>
<dbReference type="AlphaFoldDB" id="A0A014KW14"/>
<reference evidence="2 3" key="1">
    <citation type="submission" date="2014-03" db="EMBL/GenBank/DDBJ databases">
        <title>Genome sequence of Mycoplasma ovipneumoniae strain 14811.</title>
        <authorList>
            <person name="Sirand-Pugnet P."/>
            <person name="Breton M."/>
            <person name="Dordet-Frisoni E."/>
            <person name="Baranowski E."/>
            <person name="Barre A."/>
            <person name="Couture C."/>
            <person name="Dupuy V."/>
            <person name="Gaurivaud P."/>
            <person name="Jacob D."/>
            <person name="Lemaitre C."/>
            <person name="Manso-Silvan L."/>
            <person name="Nikolski M."/>
            <person name="Nouvel L.-X."/>
            <person name="Poumarat F."/>
            <person name="Tardy F."/>
            <person name="Thebault P."/>
            <person name="Theil S."/>
            <person name="Citti C."/>
            <person name="Thiaucourt F."/>
            <person name="Blanchard A."/>
        </authorList>
    </citation>
    <scope>NUCLEOTIDE SEQUENCE [LARGE SCALE GENOMIC DNA]</scope>
    <source>
        <strain evidence="2 3">14811</strain>
    </source>
</reference>
<dbReference type="PATRIC" id="fig|1188239.3.peg.782"/>
<evidence type="ECO:0000256" key="1">
    <source>
        <dbReference type="SAM" id="Phobius"/>
    </source>
</evidence>
<proteinExistence type="predicted"/>
<feature type="transmembrane region" description="Helical" evidence="1">
    <location>
        <begin position="6"/>
        <end position="27"/>
    </location>
</feature>
<keyword evidence="1" id="KW-0472">Membrane</keyword>
<dbReference type="STRING" id="1188239.MOVI_3200"/>
<comment type="caution">
    <text evidence="2">The sequence shown here is derived from an EMBL/GenBank/DDBJ whole genome shotgun (WGS) entry which is preliminary data.</text>
</comment>
<gene>
    <name evidence="2" type="ORF">MOVI_3200</name>
</gene>
<organism evidence="2 3">
    <name type="scientific">Mesomycoplasma ovipneumoniae 14811</name>
    <dbReference type="NCBI Taxonomy" id="1188239"/>
    <lineage>
        <taxon>Bacteria</taxon>
        <taxon>Bacillati</taxon>
        <taxon>Mycoplasmatota</taxon>
        <taxon>Mycoplasmoidales</taxon>
        <taxon>Metamycoplasmataceae</taxon>
        <taxon>Mesomycoplasma</taxon>
    </lineage>
</organism>
<feature type="transmembrane region" description="Helical" evidence="1">
    <location>
        <begin position="139"/>
        <end position="159"/>
    </location>
</feature>
<name>A0A014KW14_9BACT</name>
<evidence type="ECO:0000313" key="3">
    <source>
        <dbReference type="Proteomes" id="UP000020977"/>
    </source>
</evidence>
<dbReference type="EMBL" id="JFAD01000016">
    <property type="protein sequence ID" value="EXU61186.1"/>
    <property type="molecule type" value="Genomic_DNA"/>
</dbReference>
<keyword evidence="1" id="KW-0812">Transmembrane</keyword>
<dbReference type="Proteomes" id="UP000020977">
    <property type="component" value="Unassembled WGS sequence"/>
</dbReference>
<sequence>MLKNLSWYILAAWIIFFLIQLFIFFVYRVNLKIKYSKLKIPIKLDLETIKQDFISKYQQKFIILLIKDFFLKPIWISKKIIKIPNFYLENNIYGVVNLLYFYNFYLLKTKKSLQIDMFLFSSFLIGFHLSFLFAFLSYLIVSLCFLILTVFVIFLDFFLNRKIYSQSYKESKQILLTKLEKDEFKVVNSYFKYKKLAFLKKYFLFYPFLLQNFINKFNALGK</sequence>
<evidence type="ECO:0000313" key="2">
    <source>
        <dbReference type="EMBL" id="EXU61186.1"/>
    </source>
</evidence>